<dbReference type="Gene3D" id="3.20.20.70">
    <property type="entry name" value="Aldolase class I"/>
    <property type="match status" value="1"/>
</dbReference>
<dbReference type="SUPFAM" id="SSF51366">
    <property type="entry name" value="Ribulose-phoshate binding barrel"/>
    <property type="match status" value="1"/>
</dbReference>
<dbReference type="CDD" id="cd04722">
    <property type="entry name" value="TIM_phosphate_binding"/>
    <property type="match status" value="1"/>
</dbReference>
<accession>A0AAV8ZVN9</accession>
<evidence type="ECO:0000313" key="3">
    <source>
        <dbReference type="Proteomes" id="UP001162156"/>
    </source>
</evidence>
<dbReference type="NCBIfam" id="TIGR00259">
    <property type="entry name" value="thylakoid_BtpA"/>
    <property type="match status" value="1"/>
</dbReference>
<protein>
    <submittedName>
        <fullName evidence="2">Uncharacterized protein</fullName>
    </submittedName>
</protein>
<keyword evidence="3" id="KW-1185">Reference proteome</keyword>
<name>A0AAV8ZVN9_9CUCU</name>
<sequence length="269" mass="29680">MLKFKRLFNRKCSIIAMIHVDALPGSPLFSGSVDKIVSKACQETELYLSNNVDGILVENMHDVPYIQSKYFGPEITATMSRICTELRKIVPKNKPFGIQVLAGGNKEALSVAKACSMNFIRAEGFVFSHIADEGFMDANAGIILRYRKKIQAEDILVFTDIKKKHSSHAITNDVSLVETARAAEFFLSDGIILTGTSTGDPADIKELQKLKLGTSLPVLIGSGVTLDNIENYLSADALIIGSYFKKGGKWNQELDKKRISNFMNKINNV</sequence>
<dbReference type="InterPro" id="IPR013785">
    <property type="entry name" value="Aldolase_TIM"/>
</dbReference>
<dbReference type="PANTHER" id="PTHR21381">
    <property type="entry name" value="ZGC:162297"/>
    <property type="match status" value="1"/>
</dbReference>
<dbReference type="Pfam" id="PF03437">
    <property type="entry name" value="BtpA"/>
    <property type="match status" value="1"/>
</dbReference>
<dbReference type="PIRSF" id="PIRSF005956">
    <property type="entry name" value="BtpA"/>
    <property type="match status" value="1"/>
</dbReference>
<organism evidence="2 3">
    <name type="scientific">Rhamnusium bicolor</name>
    <dbReference type="NCBI Taxonomy" id="1586634"/>
    <lineage>
        <taxon>Eukaryota</taxon>
        <taxon>Metazoa</taxon>
        <taxon>Ecdysozoa</taxon>
        <taxon>Arthropoda</taxon>
        <taxon>Hexapoda</taxon>
        <taxon>Insecta</taxon>
        <taxon>Pterygota</taxon>
        <taxon>Neoptera</taxon>
        <taxon>Endopterygota</taxon>
        <taxon>Coleoptera</taxon>
        <taxon>Polyphaga</taxon>
        <taxon>Cucujiformia</taxon>
        <taxon>Chrysomeloidea</taxon>
        <taxon>Cerambycidae</taxon>
        <taxon>Lepturinae</taxon>
        <taxon>Rhagiini</taxon>
        <taxon>Rhamnusium</taxon>
    </lineage>
</organism>
<comment type="similarity">
    <text evidence="1">Belongs to the BtpA family.</text>
</comment>
<dbReference type="EMBL" id="JANEYF010000236">
    <property type="protein sequence ID" value="KAJ8971243.1"/>
    <property type="molecule type" value="Genomic_DNA"/>
</dbReference>
<comment type="caution">
    <text evidence="2">The sequence shown here is derived from an EMBL/GenBank/DDBJ whole genome shotgun (WGS) entry which is preliminary data.</text>
</comment>
<evidence type="ECO:0000256" key="1">
    <source>
        <dbReference type="ARBA" id="ARBA00006007"/>
    </source>
</evidence>
<dbReference type="PANTHER" id="PTHR21381:SF3">
    <property type="entry name" value="SGC REGION PROTEIN SGCQ-RELATED"/>
    <property type="match status" value="1"/>
</dbReference>
<reference evidence="2" key="1">
    <citation type="journal article" date="2023" name="Insect Mol. Biol.">
        <title>Genome sequencing provides insights into the evolution of gene families encoding plant cell wall-degrading enzymes in longhorned beetles.</title>
        <authorList>
            <person name="Shin N.R."/>
            <person name="Okamura Y."/>
            <person name="Kirsch R."/>
            <person name="Pauchet Y."/>
        </authorList>
    </citation>
    <scope>NUCLEOTIDE SEQUENCE</scope>
    <source>
        <strain evidence="2">RBIC_L_NR</strain>
    </source>
</reference>
<proteinExistence type="inferred from homology"/>
<evidence type="ECO:0000313" key="2">
    <source>
        <dbReference type="EMBL" id="KAJ8971243.1"/>
    </source>
</evidence>
<dbReference type="InterPro" id="IPR011060">
    <property type="entry name" value="RibuloseP-bd_barrel"/>
</dbReference>
<dbReference type="InterPro" id="IPR005137">
    <property type="entry name" value="BtpA"/>
</dbReference>
<dbReference type="Proteomes" id="UP001162156">
    <property type="component" value="Unassembled WGS sequence"/>
</dbReference>
<dbReference type="AlphaFoldDB" id="A0AAV8ZVN9"/>
<gene>
    <name evidence="2" type="ORF">NQ314_000805</name>
</gene>